<evidence type="ECO:0000313" key="2">
    <source>
        <dbReference type="EMBL" id="QTD36709.1"/>
    </source>
</evidence>
<dbReference type="InterPro" id="IPR046219">
    <property type="entry name" value="DUF6252"/>
</dbReference>
<evidence type="ECO:0000313" key="3">
    <source>
        <dbReference type="Proteomes" id="UP000663935"/>
    </source>
</evidence>
<organism evidence="2 3">
    <name type="scientific">Polaribacter batillariae</name>
    <dbReference type="NCBI Taxonomy" id="2808900"/>
    <lineage>
        <taxon>Bacteria</taxon>
        <taxon>Pseudomonadati</taxon>
        <taxon>Bacteroidota</taxon>
        <taxon>Flavobacteriia</taxon>
        <taxon>Flavobacteriales</taxon>
        <taxon>Flavobacteriaceae</taxon>
    </lineage>
</organism>
<keyword evidence="3" id="KW-1185">Reference proteome</keyword>
<reference evidence="2 3" key="1">
    <citation type="submission" date="2021-03" db="EMBL/GenBank/DDBJ databases">
        <title>Complete genome of Polaribacter_sp.G4M1.</title>
        <authorList>
            <person name="Jeong S.W."/>
            <person name="Bae J.W."/>
        </authorList>
    </citation>
    <scope>NUCLEOTIDE SEQUENCE [LARGE SCALE GENOMIC DNA]</scope>
    <source>
        <strain evidence="2 3">G4M1</strain>
    </source>
</reference>
<dbReference type="RefSeq" id="WP_207970891.1">
    <property type="nucleotide sequence ID" value="NZ_CP071795.1"/>
</dbReference>
<evidence type="ECO:0000256" key="1">
    <source>
        <dbReference type="SAM" id="SignalP"/>
    </source>
</evidence>
<proteinExistence type="predicted"/>
<sequence length="159" mass="16300">MKTLKKISLLLFLSVLVSCGGSDEDLGISGEGSLSAKIDGTAFTALSSAVASSTSNNVLAVQGSNSNGVYIRINIMNYNGVGTYKTGDSASNASSMIYGTVNPVVAWASTFTIGEGTITVTEDTDTAVKGTFSFTGENNSSSAVTIKKVTEGTFNAPKQ</sequence>
<feature type="chain" id="PRO_5045462768" description="Lipoprotein" evidence="1">
    <location>
        <begin position="21"/>
        <end position="159"/>
    </location>
</feature>
<dbReference type="EMBL" id="CP071795">
    <property type="protein sequence ID" value="QTD36709.1"/>
    <property type="molecule type" value="Genomic_DNA"/>
</dbReference>
<feature type="signal peptide" evidence="1">
    <location>
        <begin position="1"/>
        <end position="20"/>
    </location>
</feature>
<evidence type="ECO:0008006" key="4">
    <source>
        <dbReference type="Google" id="ProtNLM"/>
    </source>
</evidence>
<gene>
    <name evidence="2" type="ORF">JL193_11230</name>
</gene>
<protein>
    <recommendedName>
        <fullName evidence="4">Lipoprotein</fullName>
    </recommendedName>
</protein>
<keyword evidence="1" id="KW-0732">Signal</keyword>
<dbReference type="Proteomes" id="UP000663935">
    <property type="component" value="Chromosome"/>
</dbReference>
<name>A0ABX7SSS4_9FLAO</name>
<dbReference type="Pfam" id="PF19765">
    <property type="entry name" value="DUF6252"/>
    <property type="match status" value="1"/>
</dbReference>
<accession>A0ABX7SSS4</accession>
<dbReference type="PROSITE" id="PS51257">
    <property type="entry name" value="PROKAR_LIPOPROTEIN"/>
    <property type="match status" value="1"/>
</dbReference>